<accession>A0A9W7XS49</accession>
<evidence type="ECO:0000256" key="2">
    <source>
        <dbReference type="ARBA" id="ARBA00022840"/>
    </source>
</evidence>
<dbReference type="PANTHER" id="PTHR12280:SF20">
    <property type="entry name" value="4'-PHOSPHOPANTETHEINE PHOSPHATASE"/>
    <property type="match status" value="1"/>
</dbReference>
<reference evidence="4" key="1">
    <citation type="submission" date="2022-07" db="EMBL/GenBank/DDBJ databases">
        <title>Phylogenomic reconstructions and comparative analyses of Kickxellomycotina fungi.</title>
        <authorList>
            <person name="Reynolds N.K."/>
            <person name="Stajich J.E."/>
            <person name="Barry K."/>
            <person name="Grigoriev I.V."/>
            <person name="Crous P."/>
            <person name="Smith M.E."/>
        </authorList>
    </citation>
    <scope>NUCLEOTIDE SEQUENCE</scope>
    <source>
        <strain evidence="4">NBRC 105413</strain>
    </source>
</reference>
<evidence type="ECO:0000313" key="4">
    <source>
        <dbReference type="EMBL" id="KAJ1648430.1"/>
    </source>
</evidence>
<dbReference type="GO" id="GO:0005524">
    <property type="term" value="F:ATP binding"/>
    <property type="evidence" value="ECO:0007669"/>
    <property type="project" value="UniProtKB-KW"/>
</dbReference>
<proteinExistence type="predicted"/>
<dbReference type="PANTHER" id="PTHR12280">
    <property type="entry name" value="PANTOTHENATE KINASE"/>
    <property type="match status" value="1"/>
</dbReference>
<dbReference type="InterPro" id="IPR004567">
    <property type="entry name" value="Type_II_PanK"/>
</dbReference>
<dbReference type="GO" id="GO:0005829">
    <property type="term" value="C:cytosol"/>
    <property type="evidence" value="ECO:0007669"/>
    <property type="project" value="TreeGrafter"/>
</dbReference>
<dbReference type="AlphaFoldDB" id="A0A9W7XS49"/>
<evidence type="ECO:0000256" key="1">
    <source>
        <dbReference type="ARBA" id="ARBA00022741"/>
    </source>
</evidence>
<dbReference type="Proteomes" id="UP001145021">
    <property type="component" value="Unassembled WGS sequence"/>
</dbReference>
<protein>
    <submittedName>
        <fullName evidence="4">Uncharacterized protein</fullName>
    </submittedName>
</protein>
<dbReference type="GO" id="GO:0004594">
    <property type="term" value="F:pantothenate kinase activity"/>
    <property type="evidence" value="ECO:0007669"/>
    <property type="project" value="TreeGrafter"/>
</dbReference>
<keyword evidence="2" id="KW-0067">ATP-binding</keyword>
<gene>
    <name evidence="4" type="ORF">LPJ64_000258</name>
</gene>
<dbReference type="Gene3D" id="3.30.420.40">
    <property type="match status" value="1"/>
</dbReference>
<dbReference type="SUPFAM" id="SSF53067">
    <property type="entry name" value="Actin-like ATPase domain"/>
    <property type="match status" value="2"/>
</dbReference>
<name>A0A9W7XS49_9FUNG</name>
<dbReference type="InterPro" id="IPR043129">
    <property type="entry name" value="ATPase_NBD"/>
</dbReference>
<sequence length="364" mass="37692">MASISTQKSQLCDVPNIGIDIGGSLVKMVMVVEKGSEKNTKQASDDLHALEKFILKSTCTGAPKQEGWQAGVINDSDGRRSIHVVVFPTADFEQAMQMVGAQSTGQSKTGICVAATGGGAQRHKTEMQELMDVSVHMVNELQAVSLGWQLSAAWQNAKQEGLALVCNVGTGVSMISIGPDGTFERVGGSGLGGATFWGLARRLTAYRDFNAAVRAAHASGDASRVDTLVGDIYGVETSREIGMPADLVAGFLGKLDSQSASDADVVAALLRMVTNNLGQLAVYQARAMGVDTVWFTGGFFQQRPHGLGDAGAGADASDDEAGVVQQAVAEAVAFWSGGKVEARFPADAPLLGALGAVAASEGTA</sequence>
<evidence type="ECO:0000313" key="5">
    <source>
        <dbReference type="Proteomes" id="UP001145021"/>
    </source>
</evidence>
<dbReference type="EMBL" id="JANBOH010000005">
    <property type="protein sequence ID" value="KAJ1648430.1"/>
    <property type="molecule type" value="Genomic_DNA"/>
</dbReference>
<dbReference type="GO" id="GO:0005634">
    <property type="term" value="C:nucleus"/>
    <property type="evidence" value="ECO:0007669"/>
    <property type="project" value="TreeGrafter"/>
</dbReference>
<dbReference type="Pfam" id="PF03630">
    <property type="entry name" value="Fumble"/>
    <property type="match status" value="1"/>
</dbReference>
<dbReference type="GO" id="GO:0015937">
    <property type="term" value="P:coenzyme A biosynthetic process"/>
    <property type="evidence" value="ECO:0007669"/>
    <property type="project" value="UniProtKB-KW"/>
</dbReference>
<evidence type="ECO:0000256" key="3">
    <source>
        <dbReference type="ARBA" id="ARBA00022993"/>
    </source>
</evidence>
<keyword evidence="3" id="KW-0173">Coenzyme A biosynthesis</keyword>
<organism evidence="4 5">
    <name type="scientific">Coemansia asiatica</name>
    <dbReference type="NCBI Taxonomy" id="1052880"/>
    <lineage>
        <taxon>Eukaryota</taxon>
        <taxon>Fungi</taxon>
        <taxon>Fungi incertae sedis</taxon>
        <taxon>Zoopagomycota</taxon>
        <taxon>Kickxellomycotina</taxon>
        <taxon>Kickxellomycetes</taxon>
        <taxon>Kickxellales</taxon>
        <taxon>Kickxellaceae</taxon>
        <taxon>Coemansia</taxon>
    </lineage>
</organism>
<keyword evidence="1" id="KW-0547">Nucleotide-binding</keyword>
<comment type="caution">
    <text evidence="4">The sequence shown here is derived from an EMBL/GenBank/DDBJ whole genome shotgun (WGS) entry which is preliminary data.</text>
</comment>
<keyword evidence="5" id="KW-1185">Reference proteome</keyword>